<protein>
    <recommendedName>
        <fullName evidence="11">Peroxidase</fullName>
        <ecNumber evidence="11">1.11.1.-</ecNumber>
    </recommendedName>
</protein>
<evidence type="ECO:0000259" key="12">
    <source>
        <dbReference type="PROSITE" id="PS50873"/>
    </source>
</evidence>
<dbReference type="Gene3D" id="1.10.520.10">
    <property type="match status" value="1"/>
</dbReference>
<dbReference type="GO" id="GO:0004096">
    <property type="term" value="F:catalase activity"/>
    <property type="evidence" value="ECO:0007669"/>
    <property type="project" value="InterPro"/>
</dbReference>
<dbReference type="EC" id="1.11.1.-" evidence="11"/>
<keyword evidence="14" id="KW-1185">Reference proteome</keyword>
<dbReference type="PANTHER" id="PTHR30555">
    <property type="entry name" value="HYDROPEROXIDASE I, BIFUNCTIONAL CATALASE-PEROXIDASE"/>
    <property type="match status" value="1"/>
</dbReference>
<dbReference type="PROSITE" id="PS50873">
    <property type="entry name" value="PEROXIDASE_4"/>
    <property type="match status" value="1"/>
</dbReference>
<dbReference type="PRINTS" id="PR00458">
    <property type="entry name" value="PEROXIDASE"/>
</dbReference>
<keyword evidence="5 11" id="KW-0560">Oxidoreductase</keyword>
<comment type="caution">
    <text evidence="13">The sequence shown here is derived from an EMBL/GenBank/DDBJ whole genome shotgun (WGS) entry which is preliminary data.</text>
</comment>
<keyword evidence="2 11" id="KW-0575">Peroxidase</keyword>
<dbReference type="OrthoDB" id="407695at2759"/>
<dbReference type="InterPro" id="IPR000763">
    <property type="entry name" value="Catalase_peroxidase"/>
</dbReference>
<name>A0A9P3FMS4_9PEZI</name>
<keyword evidence="6" id="KW-0408">Iron</keyword>
<keyword evidence="4" id="KW-0479">Metal-binding</keyword>
<evidence type="ECO:0000256" key="1">
    <source>
        <dbReference type="ARBA" id="ARBA00001970"/>
    </source>
</evidence>
<evidence type="ECO:0000256" key="7">
    <source>
        <dbReference type="ARBA" id="ARBA00023324"/>
    </source>
</evidence>
<proteinExistence type="inferred from homology"/>
<sequence length="318" mass="34684">MGPRSRWLGPEIPKEVSIWEDPIPDPPAQTISESDAEALKKQILSSGVAPQKLIAVAFAASSSYRGSDKRGGANGARIRLEPQRSWQVNNPAQVQEVVSALEKIQKDSGKQVSIADLIVLAGSAAVEQASGLKVPFTPGRTDASQEQTDVESFSHLEPAVDGFRNYGQSTNRVTTEQFLVDRAHLLTLSAPETAALIGGLRVLNQNWDGSQHGVFTKQPGTLTNDFFKNLLDNNTEWKSTGGEVFEGIDRKSGQKKWTGTRADLIFGHHPEFRAISEVYGAADGEAKFKQDFVNVWVKLANNDRFDLTSAASKSKPRL</sequence>
<evidence type="ECO:0000256" key="6">
    <source>
        <dbReference type="ARBA" id="ARBA00023004"/>
    </source>
</evidence>
<dbReference type="InterPro" id="IPR002016">
    <property type="entry name" value="Haem_peroxidase"/>
</dbReference>
<dbReference type="Pfam" id="PF00141">
    <property type="entry name" value="peroxidase"/>
    <property type="match status" value="1"/>
</dbReference>
<comment type="cofactor">
    <cofactor evidence="1">
        <name>heme b</name>
        <dbReference type="ChEBI" id="CHEBI:60344"/>
    </cofactor>
</comment>
<evidence type="ECO:0000256" key="10">
    <source>
        <dbReference type="RuleBase" id="RU004241"/>
    </source>
</evidence>
<dbReference type="GeneID" id="68298431"/>
<dbReference type="Proteomes" id="UP000825890">
    <property type="component" value="Unassembled WGS sequence"/>
</dbReference>
<dbReference type="EMBL" id="BOLY01000009">
    <property type="protein sequence ID" value="GIZ49835.1"/>
    <property type="molecule type" value="Genomic_DNA"/>
</dbReference>
<evidence type="ECO:0000313" key="13">
    <source>
        <dbReference type="EMBL" id="GIZ49835.1"/>
    </source>
</evidence>
<accession>A0A9P3FMS4</accession>
<gene>
    <name evidence="13" type="ORF">CKM354_001285600</name>
</gene>
<evidence type="ECO:0000256" key="3">
    <source>
        <dbReference type="ARBA" id="ARBA00022617"/>
    </source>
</evidence>
<dbReference type="InterPro" id="IPR010255">
    <property type="entry name" value="Haem_peroxidase_sf"/>
</dbReference>
<reference evidence="13 14" key="1">
    <citation type="submission" date="2021-01" db="EMBL/GenBank/DDBJ databases">
        <title>Cercospora kikuchii MAFF 305040 whole genome shotgun sequence.</title>
        <authorList>
            <person name="Kashiwa T."/>
            <person name="Suzuki T."/>
        </authorList>
    </citation>
    <scope>NUCLEOTIDE SEQUENCE [LARGE SCALE GENOMIC DNA]</scope>
    <source>
        <strain evidence="13 14">MAFF 305040</strain>
    </source>
</reference>
<dbReference type="GO" id="GO:0020037">
    <property type="term" value="F:heme binding"/>
    <property type="evidence" value="ECO:0007669"/>
    <property type="project" value="UniProtKB-UniRule"/>
</dbReference>
<dbReference type="PANTHER" id="PTHR30555:SF0">
    <property type="entry name" value="CATALASE-PEROXIDASE"/>
    <property type="match status" value="1"/>
</dbReference>
<organism evidence="13 14">
    <name type="scientific">Cercospora kikuchii</name>
    <dbReference type="NCBI Taxonomy" id="84275"/>
    <lineage>
        <taxon>Eukaryota</taxon>
        <taxon>Fungi</taxon>
        <taxon>Dikarya</taxon>
        <taxon>Ascomycota</taxon>
        <taxon>Pezizomycotina</taxon>
        <taxon>Dothideomycetes</taxon>
        <taxon>Dothideomycetidae</taxon>
        <taxon>Mycosphaerellales</taxon>
        <taxon>Mycosphaerellaceae</taxon>
        <taxon>Cercospora</taxon>
    </lineage>
</organism>
<evidence type="ECO:0000256" key="2">
    <source>
        <dbReference type="ARBA" id="ARBA00022559"/>
    </source>
</evidence>
<comment type="similarity">
    <text evidence="10">Belongs to the peroxidase family.</text>
</comment>
<dbReference type="GO" id="GO:0042744">
    <property type="term" value="P:hydrogen peroxide catabolic process"/>
    <property type="evidence" value="ECO:0007669"/>
    <property type="project" value="UniProtKB-KW"/>
</dbReference>
<dbReference type="AlphaFoldDB" id="A0A9P3FMS4"/>
<dbReference type="GO" id="GO:0005829">
    <property type="term" value="C:cytosol"/>
    <property type="evidence" value="ECO:0007669"/>
    <property type="project" value="TreeGrafter"/>
</dbReference>
<evidence type="ECO:0000256" key="11">
    <source>
        <dbReference type="RuleBase" id="RU363051"/>
    </source>
</evidence>
<dbReference type="RefSeq" id="XP_044664322.1">
    <property type="nucleotide sequence ID" value="XM_044808387.1"/>
</dbReference>
<keyword evidence="3" id="KW-0349">Heme</keyword>
<comment type="catalytic activity">
    <reaction evidence="8">
        <text>2 H2O2 = O2 + 2 H2O</text>
        <dbReference type="Rhea" id="RHEA:20309"/>
        <dbReference type="ChEBI" id="CHEBI:15377"/>
        <dbReference type="ChEBI" id="CHEBI:15379"/>
        <dbReference type="ChEBI" id="CHEBI:16240"/>
        <dbReference type="EC" id="1.11.1.21"/>
    </reaction>
</comment>
<dbReference type="SUPFAM" id="SSF48113">
    <property type="entry name" value="Heme-dependent peroxidases"/>
    <property type="match status" value="1"/>
</dbReference>
<feature type="domain" description="Plant heme peroxidase family profile" evidence="12">
    <location>
        <begin position="55"/>
        <end position="318"/>
    </location>
</feature>
<evidence type="ECO:0000256" key="8">
    <source>
        <dbReference type="ARBA" id="ARBA00049145"/>
    </source>
</evidence>
<evidence type="ECO:0000256" key="9">
    <source>
        <dbReference type="ARBA" id="ARBA00051651"/>
    </source>
</evidence>
<keyword evidence="7" id="KW-0376">Hydrogen peroxide</keyword>
<evidence type="ECO:0000256" key="4">
    <source>
        <dbReference type="ARBA" id="ARBA00022723"/>
    </source>
</evidence>
<evidence type="ECO:0000313" key="14">
    <source>
        <dbReference type="Proteomes" id="UP000825890"/>
    </source>
</evidence>
<dbReference type="GO" id="GO:0070301">
    <property type="term" value="P:cellular response to hydrogen peroxide"/>
    <property type="evidence" value="ECO:0007669"/>
    <property type="project" value="TreeGrafter"/>
</dbReference>
<dbReference type="Gene3D" id="1.10.420.10">
    <property type="entry name" value="Peroxidase, domain 2"/>
    <property type="match status" value="1"/>
</dbReference>
<comment type="catalytic activity">
    <reaction evidence="9">
        <text>H2O2 + AH2 = A + 2 H2O</text>
        <dbReference type="Rhea" id="RHEA:30275"/>
        <dbReference type="ChEBI" id="CHEBI:13193"/>
        <dbReference type="ChEBI" id="CHEBI:15377"/>
        <dbReference type="ChEBI" id="CHEBI:16240"/>
        <dbReference type="ChEBI" id="CHEBI:17499"/>
        <dbReference type="EC" id="1.11.1.21"/>
    </reaction>
</comment>
<dbReference type="FunFam" id="1.10.420.10:FF:000004">
    <property type="entry name" value="Catalase-peroxidase"/>
    <property type="match status" value="1"/>
</dbReference>
<evidence type="ECO:0000256" key="5">
    <source>
        <dbReference type="ARBA" id="ARBA00023002"/>
    </source>
</evidence>
<dbReference type="GO" id="GO:0046872">
    <property type="term" value="F:metal ion binding"/>
    <property type="evidence" value="ECO:0007669"/>
    <property type="project" value="UniProtKB-UniRule"/>
</dbReference>